<dbReference type="PANTHER" id="PTHR43209:SF1">
    <property type="entry name" value="TRNA SULFURTRANSFERASE"/>
    <property type="match status" value="1"/>
</dbReference>
<keyword evidence="4" id="KW-1185">Reference proteome</keyword>
<dbReference type="CDD" id="cd11717">
    <property type="entry name" value="THUMP_THUMPD1_like"/>
    <property type="match status" value="1"/>
</dbReference>
<dbReference type="SMART" id="SM00981">
    <property type="entry name" value="THUMP"/>
    <property type="match status" value="1"/>
</dbReference>
<dbReference type="SUPFAM" id="SSF143437">
    <property type="entry name" value="THUMP domain-like"/>
    <property type="match status" value="1"/>
</dbReference>
<dbReference type="GO" id="GO:0003723">
    <property type="term" value="F:RNA binding"/>
    <property type="evidence" value="ECO:0007669"/>
    <property type="project" value="UniProtKB-UniRule"/>
</dbReference>
<dbReference type="Proteomes" id="UP000027981">
    <property type="component" value="Chromosome"/>
</dbReference>
<dbReference type="EMBL" id="CP006019">
    <property type="protein sequence ID" value="AIF69285.1"/>
    <property type="molecule type" value="Genomic_DNA"/>
</dbReference>
<organism evidence="3 4">
    <name type="scientific">Palaeococcus pacificus DY20341</name>
    <dbReference type="NCBI Taxonomy" id="1343739"/>
    <lineage>
        <taxon>Archaea</taxon>
        <taxon>Methanobacteriati</taxon>
        <taxon>Methanobacteriota</taxon>
        <taxon>Thermococci</taxon>
        <taxon>Thermococcales</taxon>
        <taxon>Thermococcaceae</taxon>
        <taxon>Palaeococcus</taxon>
    </lineage>
</organism>
<dbReference type="GO" id="GO:0052837">
    <property type="term" value="P:thiazole biosynthetic process"/>
    <property type="evidence" value="ECO:0007669"/>
    <property type="project" value="TreeGrafter"/>
</dbReference>
<dbReference type="GO" id="GO:0005829">
    <property type="term" value="C:cytosol"/>
    <property type="evidence" value="ECO:0007669"/>
    <property type="project" value="TreeGrafter"/>
</dbReference>
<dbReference type="GO" id="GO:0002937">
    <property type="term" value="P:tRNA 4-thiouridine biosynthesis"/>
    <property type="evidence" value="ECO:0007669"/>
    <property type="project" value="TreeGrafter"/>
</dbReference>
<evidence type="ECO:0000256" key="1">
    <source>
        <dbReference type="PROSITE-ProRule" id="PRU00529"/>
    </source>
</evidence>
<dbReference type="InterPro" id="IPR040183">
    <property type="entry name" value="THUMPD1-like"/>
</dbReference>
<gene>
    <name evidence="3" type="ORF">PAP_04370</name>
</gene>
<protein>
    <recommendedName>
        <fullName evidence="2">THUMP domain-containing protein</fullName>
    </recommendedName>
</protein>
<dbReference type="eggNOG" id="arCOG00084">
    <property type="taxonomic scope" value="Archaea"/>
</dbReference>
<dbReference type="RefSeq" id="WP_048164860.1">
    <property type="nucleotide sequence ID" value="NZ_CP006019.1"/>
</dbReference>
<name>A0A075LRD0_9EURY</name>
<reference evidence="3 4" key="2">
    <citation type="journal article" date="2015" name="Genome Announc.">
        <title>Complete Genome Sequence of Hyperthermophilic Piezophilic Archaeon Palaeococcus pacificus DY20341T, Isolated from Deep-Sea Hydrothermal Sediments.</title>
        <authorList>
            <person name="Zeng X."/>
            <person name="Jebbar M."/>
            <person name="Shao Z."/>
        </authorList>
    </citation>
    <scope>NUCLEOTIDE SEQUENCE [LARGE SCALE GENOMIC DNA]</scope>
    <source>
        <strain evidence="3 4">DY20341</strain>
    </source>
</reference>
<dbReference type="STRING" id="1343739.PAP_04370"/>
<evidence type="ECO:0000313" key="4">
    <source>
        <dbReference type="Proteomes" id="UP000027981"/>
    </source>
</evidence>
<dbReference type="KEGG" id="ppac:PAP_04370"/>
<sequence>MTVLLVTCPVGREGDASLELEWALGNAKVKRTKWRGVLIVFTPLEKAEALKRIIEFETSAIFKITPLDVLVKSDRDEIINIGFELAKTKIKEGDSFAVRCRKRGNKIKSSKDIEIELGGKIKEELNAVVNLSNPKWTVVIEILGTKTGIGILMQEEFIKKDIHF</sequence>
<dbReference type="HOGENOM" id="CLU_097042_1_0_2"/>
<reference evidence="4" key="1">
    <citation type="submission" date="2013-06" db="EMBL/GenBank/DDBJ databases">
        <title>Complete Genome Sequence of Hyperthermophilic Palaeococcus pacificus DY20341T, Isolated from a Deep-Sea Hydrothermal Sediments.</title>
        <authorList>
            <person name="Zeng X."/>
            <person name="Shao Z."/>
        </authorList>
    </citation>
    <scope>NUCLEOTIDE SEQUENCE [LARGE SCALE GENOMIC DNA]</scope>
    <source>
        <strain evidence="4">DY20341</strain>
    </source>
</reference>
<evidence type="ECO:0000313" key="3">
    <source>
        <dbReference type="EMBL" id="AIF69285.1"/>
    </source>
</evidence>
<keyword evidence="1" id="KW-0694">RNA-binding</keyword>
<accession>A0A075LRD0</accession>
<dbReference type="Gene3D" id="3.30.2130.30">
    <property type="match status" value="1"/>
</dbReference>
<dbReference type="InterPro" id="IPR004114">
    <property type="entry name" value="THUMP_dom"/>
</dbReference>
<feature type="domain" description="THUMP" evidence="2">
    <location>
        <begin position="49"/>
        <end position="153"/>
    </location>
</feature>
<proteinExistence type="predicted"/>
<dbReference type="OrthoDB" id="26307at2157"/>
<evidence type="ECO:0000259" key="2">
    <source>
        <dbReference type="PROSITE" id="PS51165"/>
    </source>
</evidence>
<dbReference type="PROSITE" id="PS51165">
    <property type="entry name" value="THUMP"/>
    <property type="match status" value="1"/>
</dbReference>
<dbReference type="AlphaFoldDB" id="A0A075LRD0"/>
<dbReference type="InterPro" id="IPR050102">
    <property type="entry name" value="tRNA_sulfurtransferase_ThiI"/>
</dbReference>
<dbReference type="Pfam" id="PF02926">
    <property type="entry name" value="THUMP"/>
    <property type="match status" value="1"/>
</dbReference>
<dbReference type="GeneID" id="24841998"/>
<dbReference type="PANTHER" id="PTHR43209">
    <property type="entry name" value="TRNA SULFURTRANSFERASE"/>
    <property type="match status" value="1"/>
</dbReference>